<dbReference type="RefSeq" id="WP_345823776.1">
    <property type="nucleotide sequence ID" value="NZ_JBDIML010000001.1"/>
</dbReference>
<dbReference type="Gene3D" id="3.10.580.10">
    <property type="entry name" value="CBS-domain"/>
    <property type="match status" value="1"/>
</dbReference>
<dbReference type="EMBL" id="JBDIML010000001">
    <property type="protein sequence ID" value="MEN2766323.1"/>
    <property type="molecule type" value="Genomic_DNA"/>
</dbReference>
<feature type="domain" description="CBS" evidence="3">
    <location>
        <begin position="8"/>
        <end position="65"/>
    </location>
</feature>
<evidence type="ECO:0000256" key="2">
    <source>
        <dbReference type="PROSITE-ProRule" id="PRU00703"/>
    </source>
</evidence>
<keyword evidence="5" id="KW-1185">Reference proteome</keyword>
<evidence type="ECO:0000313" key="4">
    <source>
        <dbReference type="EMBL" id="MEN2766323.1"/>
    </source>
</evidence>
<dbReference type="Pfam" id="PF00571">
    <property type="entry name" value="CBS"/>
    <property type="match status" value="2"/>
</dbReference>
<dbReference type="SMART" id="SM00116">
    <property type="entry name" value="CBS"/>
    <property type="match status" value="2"/>
</dbReference>
<evidence type="ECO:0000313" key="5">
    <source>
        <dbReference type="Proteomes" id="UP001444625"/>
    </source>
</evidence>
<dbReference type="PANTHER" id="PTHR43080:SF2">
    <property type="entry name" value="CBS DOMAIN-CONTAINING PROTEIN"/>
    <property type="match status" value="1"/>
</dbReference>
<gene>
    <name evidence="4" type="ORF">ABC228_03920</name>
</gene>
<dbReference type="InterPro" id="IPR046342">
    <property type="entry name" value="CBS_dom_sf"/>
</dbReference>
<dbReference type="InterPro" id="IPR051257">
    <property type="entry name" value="Diverse_CBS-Domain"/>
</dbReference>
<organism evidence="4 5">
    <name type="scientific">Ornithinibacillus xuwenensis</name>
    <dbReference type="NCBI Taxonomy" id="3144668"/>
    <lineage>
        <taxon>Bacteria</taxon>
        <taxon>Bacillati</taxon>
        <taxon>Bacillota</taxon>
        <taxon>Bacilli</taxon>
        <taxon>Bacillales</taxon>
        <taxon>Bacillaceae</taxon>
        <taxon>Ornithinibacillus</taxon>
    </lineage>
</organism>
<protein>
    <submittedName>
        <fullName evidence="4">CBS domain-containing protein</fullName>
    </submittedName>
</protein>
<keyword evidence="1 2" id="KW-0129">CBS domain</keyword>
<dbReference type="InterPro" id="IPR000644">
    <property type="entry name" value="CBS_dom"/>
</dbReference>
<comment type="caution">
    <text evidence="4">The sequence shown here is derived from an EMBL/GenBank/DDBJ whole genome shotgun (WGS) entry which is preliminary data.</text>
</comment>
<accession>A0ABU9XFN6</accession>
<dbReference type="Proteomes" id="UP001444625">
    <property type="component" value="Unassembled WGS sequence"/>
</dbReference>
<dbReference type="PANTHER" id="PTHR43080">
    <property type="entry name" value="CBS DOMAIN-CONTAINING PROTEIN CBSX3, MITOCHONDRIAL"/>
    <property type="match status" value="1"/>
</dbReference>
<dbReference type="SUPFAM" id="SSF54631">
    <property type="entry name" value="CBS-domain pair"/>
    <property type="match status" value="1"/>
</dbReference>
<evidence type="ECO:0000256" key="1">
    <source>
        <dbReference type="ARBA" id="ARBA00023122"/>
    </source>
</evidence>
<name>A0ABU9XFN6_9BACI</name>
<dbReference type="CDD" id="cd04586">
    <property type="entry name" value="CBS_pair_BON_assoc"/>
    <property type="match status" value="1"/>
</dbReference>
<dbReference type="PROSITE" id="PS51371">
    <property type="entry name" value="CBS"/>
    <property type="match status" value="2"/>
</dbReference>
<sequence length="155" mass="17687">MMKVKEFMITDVISIRENTTVRELLQILVSNKIGGVPVVNMDDVLVGIISDGDVIRYLKPSSRTVYDMFAIVMVSEREKLSEKLRYSLNKSVAEMMITKDIKTLSTENDIDDALHIFSQHHFKKIPVIGRDKRVVGVVSRGDLLRHITTEIIKKE</sequence>
<proteinExistence type="predicted"/>
<evidence type="ECO:0000259" key="3">
    <source>
        <dbReference type="PROSITE" id="PS51371"/>
    </source>
</evidence>
<reference evidence="4 5" key="1">
    <citation type="submission" date="2024-05" db="EMBL/GenBank/DDBJ databases">
        <authorList>
            <person name="Haq I."/>
            <person name="Ullah Z."/>
            <person name="Ahmad R."/>
            <person name="Li M."/>
            <person name="Tong Y."/>
        </authorList>
    </citation>
    <scope>NUCLEOTIDE SEQUENCE [LARGE SCALE GENOMIC DNA]</scope>
    <source>
        <strain evidence="4 5">16A2E</strain>
    </source>
</reference>
<feature type="domain" description="CBS" evidence="3">
    <location>
        <begin position="96"/>
        <end position="155"/>
    </location>
</feature>